<dbReference type="SUPFAM" id="SSF51735">
    <property type="entry name" value="NAD(P)-binding Rossmann-fold domains"/>
    <property type="match status" value="1"/>
</dbReference>
<dbReference type="OrthoDB" id="9975943at2759"/>
<keyword evidence="1" id="KW-0732">Signal</keyword>
<dbReference type="InterPro" id="IPR036291">
    <property type="entry name" value="NAD(P)-bd_dom_sf"/>
</dbReference>
<dbReference type="Proteomes" id="UP000042958">
    <property type="component" value="Unassembled WGS sequence"/>
</dbReference>
<evidence type="ECO:0000313" key="3">
    <source>
        <dbReference type="Proteomes" id="UP000042958"/>
    </source>
</evidence>
<dbReference type="AlphaFoldDB" id="A0A0F7TNY1"/>
<evidence type="ECO:0008006" key="4">
    <source>
        <dbReference type="Google" id="ProtNLM"/>
    </source>
</evidence>
<dbReference type="Gene3D" id="3.40.50.720">
    <property type="entry name" value="NAD(P)-binding Rossmann-like Domain"/>
    <property type="match status" value="1"/>
</dbReference>
<protein>
    <recommendedName>
        <fullName evidence="4">Nucleoside-diphosphate-sugar epimerase</fullName>
    </recommendedName>
</protein>
<dbReference type="PANTHER" id="PTHR14097">
    <property type="entry name" value="OXIDOREDUCTASE HTATIP2"/>
    <property type="match status" value="1"/>
</dbReference>
<sequence>MHIILTGATGLVGSAALVALRARPDVSKISIISRRPVPMLEGNKDDRIQVILHDFKGYDSALKERLRGAQGCVWALGISQTAVSKDEYIHITKTMTLEAAQAFEQLKSDESDNFKFVFVSGEGATSEPGRFTALFGRVKGETETALMEMESKNPDFRAMIVRPAYVDPKDQQAIHPWIPQGSVLKRLGESAFGPVIRSFFKGMHSPTAPLGEFLAGLPLGAFDGKLKGEGVEMHGSSVLVNNAGFRRIMGLN</sequence>
<gene>
    <name evidence="2" type="ORF">PMG11_02887</name>
</gene>
<reference evidence="3" key="1">
    <citation type="journal article" date="2015" name="Genome Announc.">
        <title>Draft genome sequence of the fungus Penicillium brasilianum MG11.</title>
        <authorList>
            <person name="Horn F."/>
            <person name="Linde J."/>
            <person name="Mattern D.J."/>
            <person name="Walther G."/>
            <person name="Guthke R."/>
            <person name="Brakhage A.A."/>
            <person name="Valiante V."/>
        </authorList>
    </citation>
    <scope>NUCLEOTIDE SEQUENCE [LARGE SCALE GENOMIC DNA]</scope>
    <source>
        <strain evidence="3">MG11</strain>
    </source>
</reference>
<keyword evidence="3" id="KW-1185">Reference proteome</keyword>
<name>A0A0F7TNY1_PENBI</name>
<feature type="signal peptide" evidence="1">
    <location>
        <begin position="1"/>
        <end position="16"/>
    </location>
</feature>
<dbReference type="STRING" id="104259.A0A0F7TNY1"/>
<accession>A0A0F7TNY1</accession>
<dbReference type="EMBL" id="CDHK01000002">
    <property type="protein sequence ID" value="CEJ56687.1"/>
    <property type="molecule type" value="Genomic_DNA"/>
</dbReference>
<evidence type="ECO:0000313" key="2">
    <source>
        <dbReference type="EMBL" id="CEJ56687.1"/>
    </source>
</evidence>
<feature type="chain" id="PRO_5002522873" description="Nucleoside-diphosphate-sugar epimerase" evidence="1">
    <location>
        <begin position="17"/>
        <end position="252"/>
    </location>
</feature>
<proteinExistence type="predicted"/>
<evidence type="ECO:0000256" key="1">
    <source>
        <dbReference type="SAM" id="SignalP"/>
    </source>
</evidence>
<dbReference type="PANTHER" id="PTHR14097:SF8">
    <property type="entry name" value="NAD(P)-BINDING DOMAIN-CONTAINING PROTEIN"/>
    <property type="match status" value="1"/>
</dbReference>
<organism evidence="2 3">
    <name type="scientific">Penicillium brasilianum</name>
    <dbReference type="NCBI Taxonomy" id="104259"/>
    <lineage>
        <taxon>Eukaryota</taxon>
        <taxon>Fungi</taxon>
        <taxon>Dikarya</taxon>
        <taxon>Ascomycota</taxon>
        <taxon>Pezizomycotina</taxon>
        <taxon>Eurotiomycetes</taxon>
        <taxon>Eurotiomycetidae</taxon>
        <taxon>Eurotiales</taxon>
        <taxon>Aspergillaceae</taxon>
        <taxon>Penicillium</taxon>
    </lineage>
</organism>